<keyword evidence="2" id="KW-1185">Reference proteome</keyword>
<gene>
    <name evidence="1" type="ORF">Pma05_47510</name>
</gene>
<reference evidence="1 2" key="1">
    <citation type="submission" date="2021-01" db="EMBL/GenBank/DDBJ databases">
        <title>Whole genome shotgun sequence of Plantactinospora mayteni NBRC 109088.</title>
        <authorList>
            <person name="Komaki H."/>
            <person name="Tamura T."/>
        </authorList>
    </citation>
    <scope>NUCLEOTIDE SEQUENCE [LARGE SCALE GENOMIC DNA]</scope>
    <source>
        <strain evidence="1 2">NBRC 109088</strain>
    </source>
</reference>
<dbReference type="RefSeq" id="WP_203859638.1">
    <property type="nucleotide sequence ID" value="NZ_BAAAZQ010000010.1"/>
</dbReference>
<dbReference type="Proteomes" id="UP000621500">
    <property type="component" value="Unassembled WGS sequence"/>
</dbReference>
<evidence type="ECO:0000313" key="1">
    <source>
        <dbReference type="EMBL" id="GIG98178.1"/>
    </source>
</evidence>
<evidence type="ECO:0000313" key="2">
    <source>
        <dbReference type="Proteomes" id="UP000621500"/>
    </source>
</evidence>
<name>A0ABQ4EU45_9ACTN</name>
<sequence>MGWDERVPELLTRLGELGLVGAIKIDGERAYKPWTVVISGQQLGGASIRYDGDSLDHCLRDAVAALRERYPDDLSLS</sequence>
<proteinExistence type="predicted"/>
<comment type="caution">
    <text evidence="1">The sequence shown here is derived from an EMBL/GenBank/DDBJ whole genome shotgun (WGS) entry which is preliminary data.</text>
</comment>
<accession>A0ABQ4EU45</accession>
<dbReference type="EMBL" id="BONX01000032">
    <property type="protein sequence ID" value="GIG98178.1"/>
    <property type="molecule type" value="Genomic_DNA"/>
</dbReference>
<protein>
    <submittedName>
        <fullName evidence="1">Uncharacterized protein</fullName>
    </submittedName>
</protein>
<organism evidence="1 2">
    <name type="scientific">Plantactinospora mayteni</name>
    <dbReference type="NCBI Taxonomy" id="566021"/>
    <lineage>
        <taxon>Bacteria</taxon>
        <taxon>Bacillati</taxon>
        <taxon>Actinomycetota</taxon>
        <taxon>Actinomycetes</taxon>
        <taxon>Micromonosporales</taxon>
        <taxon>Micromonosporaceae</taxon>
        <taxon>Plantactinospora</taxon>
    </lineage>
</organism>